<dbReference type="PANTHER" id="PTHR47261:SF2">
    <property type="entry name" value="CALCIUM-DEPENDENT LIPID-BINDING (CALB DOMAIN) FAMILY PROTEIN"/>
    <property type="match status" value="1"/>
</dbReference>
<keyword evidence="2" id="KW-1133">Transmembrane helix</keyword>
<keyword evidence="2" id="KW-0472">Membrane</keyword>
<evidence type="ECO:0000256" key="2">
    <source>
        <dbReference type="SAM" id="Phobius"/>
    </source>
</evidence>
<gene>
    <name evidence="3" type="ORF">BRAPAZ1V2_A01P38370.2</name>
</gene>
<dbReference type="Gramene" id="A01p38370.2_BraZ1">
    <property type="protein sequence ID" value="A01p38370.2_BraZ1.CDS"/>
    <property type="gene ID" value="A01g38370.2_BraZ1"/>
</dbReference>
<proteinExistence type="predicted"/>
<evidence type="ECO:0000313" key="3">
    <source>
        <dbReference type="EMBL" id="CAG7889761.1"/>
    </source>
</evidence>
<protein>
    <submittedName>
        <fullName evidence="3">Uncharacterized protein</fullName>
    </submittedName>
</protein>
<feature type="transmembrane region" description="Helical" evidence="2">
    <location>
        <begin position="335"/>
        <end position="359"/>
    </location>
</feature>
<dbReference type="EMBL" id="LS974617">
    <property type="protein sequence ID" value="CAG7889761.1"/>
    <property type="molecule type" value="Genomic_DNA"/>
</dbReference>
<feature type="region of interest" description="Disordered" evidence="1">
    <location>
        <begin position="283"/>
        <end position="315"/>
    </location>
</feature>
<organism evidence="3 4">
    <name type="scientific">Brassica campestris</name>
    <name type="common">Field mustard</name>
    <dbReference type="NCBI Taxonomy" id="3711"/>
    <lineage>
        <taxon>Eukaryota</taxon>
        <taxon>Viridiplantae</taxon>
        <taxon>Streptophyta</taxon>
        <taxon>Embryophyta</taxon>
        <taxon>Tracheophyta</taxon>
        <taxon>Spermatophyta</taxon>
        <taxon>Magnoliopsida</taxon>
        <taxon>eudicotyledons</taxon>
        <taxon>Gunneridae</taxon>
        <taxon>Pentapetalae</taxon>
        <taxon>rosids</taxon>
        <taxon>malvids</taxon>
        <taxon>Brassicales</taxon>
        <taxon>Brassicaceae</taxon>
        <taxon>Brassiceae</taxon>
        <taxon>Brassica</taxon>
    </lineage>
</organism>
<dbReference type="AlphaFoldDB" id="A0A8D9H129"/>
<keyword evidence="2" id="KW-0812">Transmembrane</keyword>
<sequence>MSMTCSKVIPSVLLPTFTCFSHMLGSQCAVEVNQRVGLFLFGFSWYCLSYNEASSTLFNNEFKVDKVLDQTPDRRFASIICLPKENCIGFPERKSCWTYFRGPKIWRHAGREQGFVGELSVTLVNALKLPYIFSGKLYSFHIFPSLIHYFLTLCKNSQTTIIGAPGQAIWNQVNCLKYLNSLFIFFIGELVLVKLLKLFQVLVSNPREQVLQIEVNDCLGFADMAIGTGQVDLGSLPDTVPKDRVVVLRGGWSLFGKGSAGELLLRLTFKSYVEDEEDEKRNAKANVPYASDDEMSDSEEPSSFVNNDKIPSDDPSQDSCLIIILLIWLLGLKRLSFLISGFVLLWFSVITSVLVLVAIDMAGSSFFNP</sequence>
<evidence type="ECO:0000313" key="4">
    <source>
        <dbReference type="Proteomes" id="UP000694005"/>
    </source>
</evidence>
<reference evidence="3 4" key="1">
    <citation type="submission" date="2021-07" db="EMBL/GenBank/DDBJ databases">
        <authorList>
            <consortium name="Genoscope - CEA"/>
            <person name="William W."/>
        </authorList>
    </citation>
    <scope>NUCLEOTIDE SEQUENCE [LARGE SCALE GENOMIC DNA]</scope>
</reference>
<name>A0A8D9H129_BRACM</name>
<dbReference type="SUPFAM" id="SSF49562">
    <property type="entry name" value="C2 domain (Calcium/lipid-binding domain, CaLB)"/>
    <property type="match status" value="1"/>
</dbReference>
<evidence type="ECO:0000256" key="1">
    <source>
        <dbReference type="SAM" id="MobiDB-lite"/>
    </source>
</evidence>
<dbReference type="PANTHER" id="PTHR47261">
    <property type="entry name" value="CALCIUM-DEPENDENT LIPID-BINDING (CALB DOMAIN) FAMILY PROTEIN"/>
    <property type="match status" value="1"/>
</dbReference>
<dbReference type="InterPro" id="IPR035892">
    <property type="entry name" value="C2_domain_sf"/>
</dbReference>
<accession>A0A8D9H129</accession>
<feature type="compositionally biased region" description="Acidic residues" evidence="1">
    <location>
        <begin position="291"/>
        <end position="300"/>
    </location>
</feature>
<dbReference type="Proteomes" id="UP000694005">
    <property type="component" value="Chromosome A01"/>
</dbReference>